<accession>A0AAC8TIJ6</accession>
<dbReference type="EMBL" id="CP011509">
    <property type="protein sequence ID" value="AKJ07348.1"/>
    <property type="molecule type" value="Genomic_DNA"/>
</dbReference>
<protein>
    <submittedName>
        <fullName evidence="2">Uncharacterized protein</fullName>
    </submittedName>
</protein>
<evidence type="ECO:0000313" key="3">
    <source>
        <dbReference type="Proteomes" id="UP000035579"/>
    </source>
</evidence>
<organism evidence="2 3">
    <name type="scientific">Archangium gephyra</name>
    <dbReference type="NCBI Taxonomy" id="48"/>
    <lineage>
        <taxon>Bacteria</taxon>
        <taxon>Pseudomonadati</taxon>
        <taxon>Myxococcota</taxon>
        <taxon>Myxococcia</taxon>
        <taxon>Myxococcales</taxon>
        <taxon>Cystobacterineae</taxon>
        <taxon>Archangiaceae</taxon>
        <taxon>Archangium</taxon>
    </lineage>
</organism>
<evidence type="ECO:0000256" key="1">
    <source>
        <dbReference type="SAM" id="MobiDB-lite"/>
    </source>
</evidence>
<reference evidence="2 3" key="1">
    <citation type="submission" date="2015-05" db="EMBL/GenBank/DDBJ databases">
        <title>Genome assembly of Archangium gephyra DSM 2261.</title>
        <authorList>
            <person name="Sharma G."/>
            <person name="Subramanian S."/>
        </authorList>
    </citation>
    <scope>NUCLEOTIDE SEQUENCE [LARGE SCALE GENOMIC DNA]</scope>
    <source>
        <strain evidence="2 3">DSM 2261</strain>
    </source>
</reference>
<evidence type="ECO:0000313" key="2">
    <source>
        <dbReference type="EMBL" id="AKJ07348.1"/>
    </source>
</evidence>
<proteinExistence type="predicted"/>
<dbReference type="Proteomes" id="UP000035579">
    <property type="component" value="Chromosome"/>
</dbReference>
<name>A0AAC8TIJ6_9BACT</name>
<dbReference type="KEGG" id="age:AA314_08974"/>
<dbReference type="AlphaFoldDB" id="A0AAC8TIJ6"/>
<feature type="compositionally biased region" description="Pro residues" evidence="1">
    <location>
        <begin position="8"/>
        <end position="19"/>
    </location>
</feature>
<feature type="region of interest" description="Disordered" evidence="1">
    <location>
        <begin position="1"/>
        <end position="22"/>
    </location>
</feature>
<gene>
    <name evidence="2" type="ORF">AA314_08974</name>
</gene>
<sequence length="41" mass="4861">MDVSHPWPEAPELPSPDPGDPLVVLRDWERLRRLEREQRGE</sequence>